<dbReference type="AlphaFoldDB" id="J4C7M0"/>
<dbReference type="VEuPathDB" id="PiroplasmaDB:TOT_010000732"/>
<evidence type="ECO:0000256" key="1">
    <source>
        <dbReference type="SAM" id="Phobius"/>
    </source>
</evidence>
<keyword evidence="3" id="KW-1185">Reference proteome</keyword>
<feature type="transmembrane region" description="Helical" evidence="1">
    <location>
        <begin position="367"/>
        <end position="388"/>
    </location>
</feature>
<feature type="transmembrane region" description="Helical" evidence="1">
    <location>
        <begin position="905"/>
        <end position="923"/>
    </location>
</feature>
<dbReference type="KEGG" id="tot:TOT_010000732"/>
<feature type="transmembrane region" description="Helical" evidence="1">
    <location>
        <begin position="492"/>
        <end position="510"/>
    </location>
</feature>
<dbReference type="Proteomes" id="UP000003786">
    <property type="component" value="Chromosome 1"/>
</dbReference>
<dbReference type="GeneID" id="20713614"/>
<keyword evidence="1" id="KW-1133">Transmembrane helix</keyword>
<feature type="transmembrane region" description="Helical" evidence="1">
    <location>
        <begin position="815"/>
        <end position="835"/>
    </location>
</feature>
<evidence type="ECO:0000313" key="3">
    <source>
        <dbReference type="Proteomes" id="UP000003786"/>
    </source>
</evidence>
<keyword evidence="1" id="KW-0472">Membrane</keyword>
<accession>J4C7M0</accession>
<dbReference type="OMA" id="EHILCMI"/>
<name>J4C7M0_THEOR</name>
<organism evidence="2 3">
    <name type="scientific">Theileria orientalis strain Shintoku</name>
    <dbReference type="NCBI Taxonomy" id="869250"/>
    <lineage>
        <taxon>Eukaryota</taxon>
        <taxon>Sar</taxon>
        <taxon>Alveolata</taxon>
        <taxon>Apicomplexa</taxon>
        <taxon>Aconoidasida</taxon>
        <taxon>Piroplasmida</taxon>
        <taxon>Theileriidae</taxon>
        <taxon>Theileria</taxon>
    </lineage>
</organism>
<protein>
    <submittedName>
        <fullName evidence="2">Uncharacterized protein</fullName>
    </submittedName>
</protein>
<feature type="transmembrane region" description="Helical" evidence="1">
    <location>
        <begin position="462"/>
        <end position="480"/>
    </location>
</feature>
<dbReference type="EMBL" id="AP011946">
    <property type="protein sequence ID" value="BAM39273.1"/>
    <property type="molecule type" value="Genomic_DNA"/>
</dbReference>
<keyword evidence="1" id="KW-0812">Transmembrane</keyword>
<feature type="transmembrane region" description="Helical" evidence="1">
    <location>
        <begin position="875"/>
        <end position="893"/>
    </location>
</feature>
<evidence type="ECO:0000313" key="2">
    <source>
        <dbReference type="EMBL" id="BAM39273.1"/>
    </source>
</evidence>
<feature type="transmembrane region" description="Helical" evidence="1">
    <location>
        <begin position="434"/>
        <end position="456"/>
    </location>
</feature>
<gene>
    <name evidence="2" type="ORF">TOT_010000732</name>
</gene>
<feature type="transmembrane region" description="Helical" evidence="1">
    <location>
        <begin position="847"/>
        <end position="869"/>
    </location>
</feature>
<proteinExistence type="predicted"/>
<feature type="transmembrane region" description="Helical" evidence="1">
    <location>
        <begin position="400"/>
        <end position="422"/>
    </location>
</feature>
<dbReference type="RefSeq" id="XP_009689574.1">
    <property type="nucleotide sequence ID" value="XM_009691279.1"/>
</dbReference>
<reference evidence="2 3" key="1">
    <citation type="journal article" date="2012" name="MBio">
        <title>Comparative genome analysis of three eukaryotic parasites with differing abilities to transform leukocytes reveals key mediators of Theileria-induced leukocyte transformation.</title>
        <authorList>
            <person name="Hayashida K."/>
            <person name="Hara Y."/>
            <person name="Abe T."/>
            <person name="Yamasaki C."/>
            <person name="Toyoda A."/>
            <person name="Kosuge T."/>
            <person name="Suzuki Y."/>
            <person name="Sato Y."/>
            <person name="Kawashima S."/>
            <person name="Katayama T."/>
            <person name="Wakaguri H."/>
            <person name="Inoue N."/>
            <person name="Homma K."/>
            <person name="Tada-Umezaki M."/>
            <person name="Yagi Y."/>
            <person name="Fujii Y."/>
            <person name="Habara T."/>
            <person name="Kanehisa M."/>
            <person name="Watanabe H."/>
            <person name="Ito K."/>
            <person name="Gojobori T."/>
            <person name="Sugawara H."/>
            <person name="Imanishi T."/>
            <person name="Weir W."/>
            <person name="Gardner M."/>
            <person name="Pain A."/>
            <person name="Shiels B."/>
            <person name="Hattori M."/>
            <person name="Nene V."/>
            <person name="Sugimoto C."/>
        </authorList>
    </citation>
    <scope>NUCLEOTIDE SEQUENCE [LARGE SCALE GENOMIC DNA]</scope>
    <source>
        <strain evidence="2 3">Shintoku</strain>
    </source>
</reference>
<sequence>MIKYLIGSFFKFIKSNYIGSSYLVNKLIVDMNNSLILPYGLTMFKLNIVVSIILFTCVNSYIFKWFSHRRIVFYINSTVESYDAITDRLEVVIKILIDSFSKSIIANSEMIVDQNTMPYLHIISNIFFFTKYSSHSLLELNSGNLFDYKNDLKFIVDKLNNKIKIHRIYKLICETKEMFNTIKTLDDKLLLILDESNNLGNSNLRKLLNNKINTLIKIKSNLEMGCDEIENIITSYESVPKLIMKLRDRKESYFYSLNFSGYVPYDVDQYIGSFLKLVLRYIIDLYLKVAYKCLSDSIPTINNVLISTIKSCRLIGITHIDVDGISIKLDDLCVDDSIDVDYNDEVDTLFYKYYVLFNKVTRMFKDFYVGNCNISIFNSLTSLFNVVLNNTISMIGYLENSLATIIILSLVCIVRCLILINVHYYKNFISHINIMVNINYLLFIIFIVSLISNGLLNSISKYNSIVILSSGMYVLYVQLINDRLILNNNFNYKLKLTMCAIILIICVIWNKIRYIKINQLIPTIYLLLKKDRFCLNTINVFAFYTNYITYISDISYKYNVENPKFDLSYIFNKTKLDILNDSNEESHDDKKTENSNLFCYDYKPIKLDFMSSYDKIDQTKEFGSIELKNCMNLFKSIKNLPLDFEENELKQKLTKLLTNLLKVKTLLERTVLYTTQSLNPRNKFFIFDIFEDLYFLSKKFNDSLKIACSILPTVNNVLISTIKSCRLIGITHIDVDGISIKLDDLCVDDSIDVDYNDEVDTLFYKYYVLFNKVTRMFKDFYVGNCNISIFNSLTSLFNVVLNNTISMIGYLENSLATIIILSLVCIVRCLILINVHYYKNFISHINIMVNINYLLFIIFIVSLISNGLLNSISKYNSIVILSSGMYVLYVQLINDRLILNNNFNYKLKLTMCAIILIICVIWNKIRYIKINQLIPTIYLFFKKFKFAYDSLLHLSYNHNYILTRCYYNDSRYVKINVYREHIQSLYDIREKLKSVKSNDERKKLKNELKKISYIEPNIKIVKNFMVNLNLAIDKQIEANSLFNELKKTAHDLFKILNNSNHLSEFTMKETLKQKLQIALKSKSNIESVYKELKEFSNKFKLKPHEPNIDENYNSYDLVAIFKTYIEVTLEYALLTISDINDILISTIKSCRLIGITHIDIDGISMKLDDLCVDEPINSISKNDLVDKMNSLLSNVVSFDRFEFILYMLNPEFVIKSFPIND</sequence>